<evidence type="ECO:0000313" key="5">
    <source>
        <dbReference type="Proteomes" id="UP000297429"/>
    </source>
</evidence>
<dbReference type="RefSeq" id="WP_134380768.1">
    <property type="nucleotide sequence ID" value="NZ_RCCK01000016.1"/>
</dbReference>
<evidence type="ECO:0000313" key="3">
    <source>
        <dbReference type="EMBL" id="TFB28349.1"/>
    </source>
</evidence>
<keyword evidence="1" id="KW-0812">Transmembrane</keyword>
<dbReference type="PROSITE" id="PS51257">
    <property type="entry name" value="PROKAR_LIPOPROTEIN"/>
    <property type="match status" value="1"/>
</dbReference>
<reference evidence="2 4" key="1">
    <citation type="submission" date="2018-10" db="EMBL/GenBank/DDBJ databases">
        <title>Genomic Encyclopedia of Archaeal and Bacterial Type Strains, Phase II (KMG-II): from individual species to whole genera.</title>
        <authorList>
            <person name="Goeker M."/>
        </authorList>
    </citation>
    <scope>NUCLEOTIDE SEQUENCE [LARGE SCALE GENOMIC DNA]</scope>
    <source>
        <strain evidence="2 4">DSM 19624</strain>
    </source>
</reference>
<dbReference type="EMBL" id="RCCK01000016">
    <property type="protein sequence ID" value="RLJ69590.1"/>
    <property type="molecule type" value="Genomic_DNA"/>
</dbReference>
<keyword evidence="1" id="KW-0472">Membrane</keyword>
<evidence type="ECO:0008006" key="6">
    <source>
        <dbReference type="Google" id="ProtNLM"/>
    </source>
</evidence>
<keyword evidence="5" id="KW-1185">Reference proteome</keyword>
<dbReference type="AlphaFoldDB" id="A0A497XLL7"/>
<name>A0A497XLL7_9SPHI</name>
<dbReference type="Proteomes" id="UP000297429">
    <property type="component" value="Unassembled WGS sequence"/>
</dbReference>
<feature type="transmembrane region" description="Helical" evidence="1">
    <location>
        <begin position="138"/>
        <end position="155"/>
    </location>
</feature>
<accession>A0A497XLL7</accession>
<evidence type="ECO:0000313" key="4">
    <source>
        <dbReference type="Proteomes" id="UP000273898"/>
    </source>
</evidence>
<protein>
    <recommendedName>
        <fullName evidence="6">Lipoprotein</fullName>
    </recommendedName>
</protein>
<proteinExistence type="predicted"/>
<sequence length="161" mass="18389">MMKTELNLLVACSMLITACGSLKSNKTLHTQEFQSNSYNEENTNQQSWATKNTVLLDTSNSEYVVQITPLGKFFYSTEKGFEGMAEKVVVRGKAGRKQILHQQQQTGHQLQQQKHSLESTQLATRVQRIDKSRRPASAVWWIGLAVALGLVYWLIRKWRFA</sequence>
<evidence type="ECO:0000256" key="1">
    <source>
        <dbReference type="SAM" id="Phobius"/>
    </source>
</evidence>
<reference evidence="3 5" key="2">
    <citation type="submission" date="2019-03" db="EMBL/GenBank/DDBJ databases">
        <authorList>
            <person name="He R.-H."/>
        </authorList>
    </citation>
    <scope>NUCLEOTIDE SEQUENCE [LARGE SCALE GENOMIC DNA]</scope>
    <source>
        <strain evidence="3 5">DSM 19624</strain>
    </source>
</reference>
<evidence type="ECO:0000313" key="2">
    <source>
        <dbReference type="EMBL" id="RLJ69590.1"/>
    </source>
</evidence>
<gene>
    <name evidence="2" type="ORF">BCL90_5188</name>
    <name evidence="3" type="ORF">E3V97_22970</name>
</gene>
<dbReference type="Proteomes" id="UP000273898">
    <property type="component" value="Unassembled WGS sequence"/>
</dbReference>
<dbReference type="EMBL" id="SOPX01000006">
    <property type="protein sequence ID" value="TFB28349.1"/>
    <property type="molecule type" value="Genomic_DNA"/>
</dbReference>
<comment type="caution">
    <text evidence="2">The sequence shown here is derived from an EMBL/GenBank/DDBJ whole genome shotgun (WGS) entry which is preliminary data.</text>
</comment>
<keyword evidence="1" id="KW-1133">Transmembrane helix</keyword>
<organism evidence="2 4">
    <name type="scientific">Pedobacter alluvionis</name>
    <dbReference type="NCBI Taxonomy" id="475253"/>
    <lineage>
        <taxon>Bacteria</taxon>
        <taxon>Pseudomonadati</taxon>
        <taxon>Bacteroidota</taxon>
        <taxon>Sphingobacteriia</taxon>
        <taxon>Sphingobacteriales</taxon>
        <taxon>Sphingobacteriaceae</taxon>
        <taxon>Pedobacter</taxon>
    </lineage>
</organism>